<protein>
    <submittedName>
        <fullName evidence="4">Neuropeptide CCHamide-2</fullName>
    </submittedName>
</protein>
<keyword evidence="2" id="KW-0732">Signal</keyword>
<dbReference type="GO" id="GO:0007218">
    <property type="term" value="P:neuropeptide signaling pathway"/>
    <property type="evidence" value="ECO:0007669"/>
    <property type="project" value="InterPro"/>
</dbReference>
<evidence type="ECO:0000313" key="3">
    <source>
        <dbReference type="Proteomes" id="UP000829291"/>
    </source>
</evidence>
<keyword evidence="3" id="KW-1185">Reference proteome</keyword>
<dbReference type="InterPro" id="IPR037729">
    <property type="entry name" value="CCHa1/2"/>
</dbReference>
<dbReference type="InParanoid" id="A0A6J0CCW6"/>
<dbReference type="GeneID" id="107227368"/>
<proteinExistence type="predicted"/>
<feature type="region of interest" description="Disordered" evidence="1">
    <location>
        <begin position="43"/>
        <end position="81"/>
    </location>
</feature>
<evidence type="ECO:0000256" key="2">
    <source>
        <dbReference type="SAM" id="SignalP"/>
    </source>
</evidence>
<accession>A0A6J0CCW6</accession>
<dbReference type="Proteomes" id="UP000829291">
    <property type="component" value="Chromosome 1"/>
</dbReference>
<dbReference type="RefSeq" id="XP_015523974.1">
    <property type="nucleotide sequence ID" value="XM_015668488.2"/>
</dbReference>
<dbReference type="PANTHER" id="PTHR35980:SF1">
    <property type="entry name" value="NEUROPEPTIDE CCHAMIDE-1-RELATED"/>
    <property type="match status" value="1"/>
</dbReference>
<dbReference type="GO" id="GO:0005184">
    <property type="term" value="F:neuropeptide hormone activity"/>
    <property type="evidence" value="ECO:0007669"/>
    <property type="project" value="InterPro"/>
</dbReference>
<organism evidence="4">
    <name type="scientific">Neodiprion lecontei</name>
    <name type="common">Redheaded pine sawfly</name>
    <dbReference type="NCBI Taxonomy" id="441921"/>
    <lineage>
        <taxon>Eukaryota</taxon>
        <taxon>Metazoa</taxon>
        <taxon>Ecdysozoa</taxon>
        <taxon>Arthropoda</taxon>
        <taxon>Hexapoda</taxon>
        <taxon>Insecta</taxon>
        <taxon>Pterygota</taxon>
        <taxon>Neoptera</taxon>
        <taxon>Endopterygota</taxon>
        <taxon>Hymenoptera</taxon>
        <taxon>Tenthredinoidea</taxon>
        <taxon>Diprionidae</taxon>
        <taxon>Diprioninae</taxon>
        <taxon>Neodiprion</taxon>
    </lineage>
</organism>
<sequence length="140" mass="15293">MKTSILTTASSRPFVGVVILVVLCFAIEVSAKRGCSAFGHSCFGGHGKRSGSSDRIDDGLQENMNSGLNQEGQEYESPRGGGEILLADAGQVYQDRPMPRFQPPQVLGPQEQHPRYNLSPFIRQWLASYRSGNSADYEAN</sequence>
<dbReference type="GO" id="GO:0005615">
    <property type="term" value="C:extracellular space"/>
    <property type="evidence" value="ECO:0007669"/>
    <property type="project" value="TreeGrafter"/>
</dbReference>
<evidence type="ECO:0000313" key="4">
    <source>
        <dbReference type="RefSeq" id="XP_015523974.1"/>
    </source>
</evidence>
<keyword evidence="4" id="KW-0527">Neuropeptide</keyword>
<dbReference type="KEGG" id="nlo:107227368"/>
<dbReference type="OrthoDB" id="6366777at2759"/>
<reference evidence="4" key="1">
    <citation type="submission" date="2025-08" db="UniProtKB">
        <authorList>
            <consortium name="RefSeq"/>
        </authorList>
    </citation>
    <scope>IDENTIFICATION</scope>
    <source>
        <tissue evidence="4">Thorax and Abdomen</tissue>
    </source>
</reference>
<feature type="compositionally biased region" description="Polar residues" evidence="1">
    <location>
        <begin position="62"/>
        <end position="72"/>
    </location>
</feature>
<name>A0A6J0CCW6_NEOLC</name>
<gene>
    <name evidence="4" type="primary">LOC107227368</name>
</gene>
<feature type="chain" id="PRO_5027063482" evidence="2">
    <location>
        <begin position="32"/>
        <end position="140"/>
    </location>
</feature>
<feature type="signal peptide" evidence="2">
    <location>
        <begin position="1"/>
        <end position="31"/>
    </location>
</feature>
<dbReference type="AlphaFoldDB" id="A0A6J0CCW6"/>
<dbReference type="PANTHER" id="PTHR35980">
    <property type="entry name" value="NEUROPEPTIDE CCHAMIDE-1-RELATED"/>
    <property type="match status" value="1"/>
</dbReference>
<evidence type="ECO:0000256" key="1">
    <source>
        <dbReference type="SAM" id="MobiDB-lite"/>
    </source>
</evidence>